<dbReference type="InterPro" id="IPR001005">
    <property type="entry name" value="SANT/Myb"/>
</dbReference>
<dbReference type="Gene3D" id="1.10.10.60">
    <property type="entry name" value="Homeodomain-like"/>
    <property type="match status" value="2"/>
</dbReference>
<dbReference type="Pfam" id="PF13921">
    <property type="entry name" value="Myb_DNA-bind_6"/>
    <property type="match status" value="2"/>
</dbReference>
<evidence type="ECO:0000259" key="3">
    <source>
        <dbReference type="PROSITE" id="PS50090"/>
    </source>
</evidence>
<dbReference type="InterPro" id="IPR009057">
    <property type="entry name" value="Homeodomain-like_sf"/>
</dbReference>
<dbReference type="PROSITE" id="PS50090">
    <property type="entry name" value="MYB_LIKE"/>
    <property type="match status" value="2"/>
</dbReference>
<dbReference type="Proteomes" id="UP001497522">
    <property type="component" value="Chromosome 16"/>
</dbReference>
<evidence type="ECO:0000313" key="5">
    <source>
        <dbReference type="EMBL" id="CAK9866515.1"/>
    </source>
</evidence>
<protein>
    <recommendedName>
        <fullName evidence="7">Asymmetric leaves 1</fullName>
    </recommendedName>
</protein>
<feature type="domain" description="HTH myb-type" evidence="4">
    <location>
        <begin position="1"/>
        <end position="53"/>
    </location>
</feature>
<feature type="region of interest" description="Disordered" evidence="2">
    <location>
        <begin position="356"/>
        <end position="378"/>
    </location>
</feature>
<keyword evidence="6" id="KW-1185">Reference proteome</keyword>
<feature type="domain" description="Myb-like" evidence="3">
    <location>
        <begin position="1"/>
        <end position="53"/>
    </location>
</feature>
<evidence type="ECO:0000313" key="6">
    <source>
        <dbReference type="Proteomes" id="UP001497522"/>
    </source>
</evidence>
<keyword evidence="1" id="KW-0175">Coiled coil</keyword>
<dbReference type="InterPro" id="IPR017930">
    <property type="entry name" value="Myb_dom"/>
</dbReference>
<reference evidence="5" key="1">
    <citation type="submission" date="2024-03" db="EMBL/GenBank/DDBJ databases">
        <authorList>
            <consortium name="ELIXIR-Norway"/>
            <consortium name="Elixir Norway"/>
        </authorList>
    </citation>
    <scope>NUCLEOTIDE SEQUENCE</scope>
</reference>
<dbReference type="PANTHER" id="PTHR47214:SF1">
    <property type="entry name" value="PROTEIN ROUGH SHEATH 2 HOMOLOG"/>
    <property type="match status" value="1"/>
</dbReference>
<gene>
    <name evidence="5" type="ORF">CSSPJE1EN2_LOCUS9510</name>
</gene>
<dbReference type="EMBL" id="OZ023717">
    <property type="protein sequence ID" value="CAK9866515.1"/>
    <property type="molecule type" value="Genomic_DNA"/>
</dbReference>
<feature type="domain" description="HTH myb-type" evidence="4">
    <location>
        <begin position="54"/>
        <end position="108"/>
    </location>
</feature>
<proteinExistence type="predicted"/>
<evidence type="ECO:0000256" key="2">
    <source>
        <dbReference type="SAM" id="MobiDB-lite"/>
    </source>
</evidence>
<dbReference type="CDD" id="cd00167">
    <property type="entry name" value="SANT"/>
    <property type="match status" value="2"/>
</dbReference>
<sequence>MKERQRWQAEEDNVLREYVKQYGPRDWHLVSERMGTTLDRDAKSCVERWKNYLKPDIKKGSLTEEEQQLVISLQAKYGNKWKKIAAEVPGRTAKRLGKWWEAYKDKQQKEKEKDRPRFAASGSTGETSNYSEMLATLADKFGQQQQQQGSTFLPHPTFPTASLLGPPPVVPLALLGPSMAGGTANPTSVGILIPKLPSFEMLPSHPLVTVAFPVPALWAAANLQQTRQIGPSAVPMPVPEMALSASHWVQLLQFCKELEDRHQYWFAQKKESSWRLKRLEAKLEAEKMQQRKQKMEDVNASIATLRKEESQFLEGLEADYKEKILSLHREEERKDAKLVEMWTAKHMQLSQFLQQMLYEAPPSAPSQTHSGPGPSEQP</sequence>
<dbReference type="SMART" id="SM00717">
    <property type="entry name" value="SANT"/>
    <property type="match status" value="2"/>
</dbReference>
<organism evidence="5 6">
    <name type="scientific">Sphagnum jensenii</name>
    <dbReference type="NCBI Taxonomy" id="128206"/>
    <lineage>
        <taxon>Eukaryota</taxon>
        <taxon>Viridiplantae</taxon>
        <taxon>Streptophyta</taxon>
        <taxon>Embryophyta</taxon>
        <taxon>Bryophyta</taxon>
        <taxon>Sphagnophytina</taxon>
        <taxon>Sphagnopsida</taxon>
        <taxon>Sphagnales</taxon>
        <taxon>Sphagnaceae</taxon>
        <taxon>Sphagnum</taxon>
    </lineage>
</organism>
<dbReference type="SUPFAM" id="SSF46689">
    <property type="entry name" value="Homeodomain-like"/>
    <property type="match status" value="1"/>
</dbReference>
<evidence type="ECO:0008006" key="7">
    <source>
        <dbReference type="Google" id="ProtNLM"/>
    </source>
</evidence>
<feature type="coiled-coil region" evidence="1">
    <location>
        <begin position="269"/>
        <end position="333"/>
    </location>
</feature>
<accession>A0ABP1AVC5</accession>
<feature type="domain" description="Myb-like" evidence="3">
    <location>
        <begin position="54"/>
        <end position="104"/>
    </location>
</feature>
<evidence type="ECO:0000256" key="1">
    <source>
        <dbReference type="SAM" id="Coils"/>
    </source>
</evidence>
<feature type="region of interest" description="Disordered" evidence="2">
    <location>
        <begin position="106"/>
        <end position="127"/>
    </location>
</feature>
<dbReference type="InterPro" id="IPR052844">
    <property type="entry name" value="Leaf_Dev_Regulator"/>
</dbReference>
<evidence type="ECO:0000259" key="4">
    <source>
        <dbReference type="PROSITE" id="PS51294"/>
    </source>
</evidence>
<feature type="compositionally biased region" description="Basic and acidic residues" evidence="2">
    <location>
        <begin position="106"/>
        <end position="117"/>
    </location>
</feature>
<name>A0ABP1AVC5_9BRYO</name>
<dbReference type="PANTHER" id="PTHR47214">
    <property type="entry name" value="PROTEIN ROUGH SHEATH 2 HOMOLOG"/>
    <property type="match status" value="1"/>
</dbReference>
<feature type="compositionally biased region" description="Polar residues" evidence="2">
    <location>
        <begin position="365"/>
        <end position="378"/>
    </location>
</feature>
<dbReference type="PROSITE" id="PS51294">
    <property type="entry name" value="HTH_MYB"/>
    <property type="match status" value="2"/>
</dbReference>